<organism evidence="3 4">
    <name type="scientific">Mycena chlorophos</name>
    <name type="common">Agaric fungus</name>
    <name type="synonym">Agaricus chlorophos</name>
    <dbReference type="NCBI Taxonomy" id="658473"/>
    <lineage>
        <taxon>Eukaryota</taxon>
        <taxon>Fungi</taxon>
        <taxon>Dikarya</taxon>
        <taxon>Basidiomycota</taxon>
        <taxon>Agaricomycotina</taxon>
        <taxon>Agaricomycetes</taxon>
        <taxon>Agaricomycetidae</taxon>
        <taxon>Agaricales</taxon>
        <taxon>Marasmiineae</taxon>
        <taxon>Mycenaceae</taxon>
        <taxon>Mycena</taxon>
    </lineage>
</organism>
<keyword evidence="4" id="KW-1185">Reference proteome</keyword>
<sequence length="287" mass="29133">MWTTILLWASRFNAATQIITFCKTVWGFFTGKKADNGAEDAATQAVKTTNDIEAESSQAARTEDAQREANQRSIDQQTADALARYRADGSLQQRRDEIADAVARANTDPQAGGAVRPGPWATSSATPTSKESGRSPPHVPMPLSAATSTLSSPVSPISASAESSTDPIVEKTMSISLSAIASAVSKAIAAAKAAEPAVVAVYTAAANMVVGVESAYEGVANAGGTKLAAVLAGAKEVATELSQDWTTLEGDVTSMVAAVKTAYNSAVSAVSTLSAAATPAAAPAAAA</sequence>
<feature type="region of interest" description="Disordered" evidence="1">
    <location>
        <begin position="53"/>
        <end position="75"/>
    </location>
</feature>
<feature type="chain" id="PRO_5045754516" evidence="2">
    <location>
        <begin position="16"/>
        <end position="287"/>
    </location>
</feature>
<feature type="compositionally biased region" description="Polar residues" evidence="1">
    <location>
        <begin position="121"/>
        <end position="130"/>
    </location>
</feature>
<evidence type="ECO:0000256" key="1">
    <source>
        <dbReference type="SAM" id="MobiDB-lite"/>
    </source>
</evidence>
<feature type="compositionally biased region" description="Basic and acidic residues" evidence="1">
    <location>
        <begin position="61"/>
        <end position="70"/>
    </location>
</feature>
<feature type="signal peptide" evidence="2">
    <location>
        <begin position="1"/>
        <end position="15"/>
    </location>
</feature>
<gene>
    <name evidence="3" type="ORF">MCHLO_01373</name>
</gene>
<feature type="compositionally biased region" description="Polar residues" evidence="1">
    <location>
        <begin position="145"/>
        <end position="165"/>
    </location>
</feature>
<dbReference type="Proteomes" id="UP000815677">
    <property type="component" value="Unassembled WGS sequence"/>
</dbReference>
<dbReference type="EMBL" id="DF839222">
    <property type="protein sequence ID" value="GAT43703.1"/>
    <property type="molecule type" value="Genomic_DNA"/>
</dbReference>
<evidence type="ECO:0000313" key="3">
    <source>
        <dbReference type="EMBL" id="GAT43703.1"/>
    </source>
</evidence>
<feature type="region of interest" description="Disordered" evidence="1">
    <location>
        <begin position="105"/>
        <end position="165"/>
    </location>
</feature>
<proteinExistence type="predicted"/>
<keyword evidence="2" id="KW-0732">Signal</keyword>
<evidence type="ECO:0000256" key="2">
    <source>
        <dbReference type="SAM" id="SignalP"/>
    </source>
</evidence>
<reference evidence="3" key="1">
    <citation type="submission" date="2014-09" db="EMBL/GenBank/DDBJ databases">
        <title>Genome sequence of the luminous mushroom Mycena chlorophos for searching fungal bioluminescence genes.</title>
        <authorList>
            <person name="Tanaka Y."/>
            <person name="Kasuga D."/>
            <person name="Oba Y."/>
            <person name="Hase S."/>
            <person name="Sato K."/>
            <person name="Oba Y."/>
            <person name="Sakakibara Y."/>
        </authorList>
    </citation>
    <scope>NUCLEOTIDE SEQUENCE</scope>
</reference>
<protein>
    <submittedName>
        <fullName evidence="3">Uncharacterized protein</fullName>
    </submittedName>
</protein>
<evidence type="ECO:0000313" key="4">
    <source>
        <dbReference type="Proteomes" id="UP000815677"/>
    </source>
</evidence>
<name>A0ABQ0KXR6_MYCCL</name>
<accession>A0ABQ0KXR6</accession>